<dbReference type="Gene3D" id="3.20.20.70">
    <property type="entry name" value="Aldolase class I"/>
    <property type="match status" value="1"/>
</dbReference>
<dbReference type="InterPro" id="IPR013785">
    <property type="entry name" value="Aldolase_TIM"/>
</dbReference>
<dbReference type="Pfam" id="PF01081">
    <property type="entry name" value="Aldolase"/>
    <property type="match status" value="1"/>
</dbReference>
<sequence>MSSKHRPAPFVIAILRGITPKEVLGVAEALVSRGVSGIEIPLNSPDPFVSIELLQRAFGRDCQCGAGTVTELEQVERLHAVGGRLLVAPNIDAAVVRRALELGIEPMPGVGSASEAFAAIAAGASKIKLFPASTYGPDHLRALKAVLPAGVQVCAVGGVDERNVAHWSRAGVDGYGLGSSLYRPGMTGAQVAARADAFLAAIAAHDEDKQGMRA</sequence>
<dbReference type="SUPFAM" id="SSF51569">
    <property type="entry name" value="Aldolase"/>
    <property type="match status" value="1"/>
</dbReference>
<evidence type="ECO:0000256" key="2">
    <source>
        <dbReference type="ARBA" id="ARBA00006906"/>
    </source>
</evidence>
<evidence type="ECO:0000256" key="3">
    <source>
        <dbReference type="ARBA" id="ARBA00011233"/>
    </source>
</evidence>
<evidence type="ECO:0000256" key="1">
    <source>
        <dbReference type="ARBA" id="ARBA00004761"/>
    </source>
</evidence>
<keyword evidence="5" id="KW-0119">Carbohydrate metabolism</keyword>
<comment type="similarity">
    <text evidence="2">Belongs to the KHG/KDPG aldolase family.</text>
</comment>
<protein>
    <submittedName>
        <fullName evidence="6">2-dehydro-3-deoxy-6-phosphogalactonate aldolase</fullName>
        <ecNumber evidence="6">4.1.2.21</ecNumber>
    </submittedName>
</protein>
<gene>
    <name evidence="6" type="ORF">ABU614_09425</name>
</gene>
<dbReference type="RefSeq" id="WP_363800290.1">
    <property type="nucleotide sequence ID" value="NZ_CP159925.1"/>
</dbReference>
<evidence type="ECO:0000256" key="5">
    <source>
        <dbReference type="ARBA" id="ARBA00023277"/>
    </source>
</evidence>
<dbReference type="InterPro" id="IPR000887">
    <property type="entry name" value="Aldlse_KDPG_KHG"/>
</dbReference>
<comment type="pathway">
    <text evidence="1">Carbohydrate acid metabolism.</text>
</comment>
<keyword evidence="4 6" id="KW-0456">Lyase</keyword>
<dbReference type="PANTHER" id="PTHR30246">
    <property type="entry name" value="2-KETO-3-DEOXY-6-PHOSPHOGLUCONATE ALDOLASE"/>
    <property type="match status" value="1"/>
</dbReference>
<reference evidence="6" key="1">
    <citation type="submission" date="2024-06" db="EMBL/GenBank/DDBJ databases">
        <authorList>
            <person name="Li S."/>
        </authorList>
    </citation>
    <scope>NUCLEOTIDE SEQUENCE</scope>
    <source>
        <strain evidence="6">SR10</strain>
    </source>
</reference>
<name>A0AAU8MZ61_9GAMM</name>
<dbReference type="EC" id="4.1.2.21" evidence="6"/>
<dbReference type="GO" id="GO:0008674">
    <property type="term" value="F:2-dehydro-3-deoxy-6-phosphogalactonate aldolase activity"/>
    <property type="evidence" value="ECO:0007669"/>
    <property type="project" value="UniProtKB-EC"/>
</dbReference>
<comment type="subunit">
    <text evidence="3">Homotrimer.</text>
</comment>
<dbReference type="PANTHER" id="PTHR30246:SF1">
    <property type="entry name" value="2-DEHYDRO-3-DEOXY-6-PHOSPHOGALACTONATE ALDOLASE-RELATED"/>
    <property type="match status" value="1"/>
</dbReference>
<dbReference type="EMBL" id="CP159925">
    <property type="protein sequence ID" value="XCO76986.1"/>
    <property type="molecule type" value="Genomic_DNA"/>
</dbReference>
<dbReference type="InterPro" id="IPR031338">
    <property type="entry name" value="KDPG/KHG_AS_2"/>
</dbReference>
<evidence type="ECO:0000313" key="6">
    <source>
        <dbReference type="EMBL" id="XCO76986.1"/>
    </source>
</evidence>
<dbReference type="NCBIfam" id="NF006600">
    <property type="entry name" value="PRK09140.1"/>
    <property type="match status" value="1"/>
</dbReference>
<evidence type="ECO:0000256" key="4">
    <source>
        <dbReference type="ARBA" id="ARBA00023239"/>
    </source>
</evidence>
<dbReference type="PROSITE" id="PS00160">
    <property type="entry name" value="ALDOLASE_KDPG_KHG_2"/>
    <property type="match status" value="1"/>
</dbReference>
<organism evidence="6">
    <name type="scientific">Lysobacter firmicutimachus</name>
    <dbReference type="NCBI Taxonomy" id="1792846"/>
    <lineage>
        <taxon>Bacteria</taxon>
        <taxon>Pseudomonadati</taxon>
        <taxon>Pseudomonadota</taxon>
        <taxon>Gammaproteobacteria</taxon>
        <taxon>Lysobacterales</taxon>
        <taxon>Lysobacteraceae</taxon>
        <taxon>Lysobacter</taxon>
    </lineage>
</organism>
<dbReference type="CDD" id="cd00452">
    <property type="entry name" value="KDPG_aldolase"/>
    <property type="match status" value="1"/>
</dbReference>
<dbReference type="AlphaFoldDB" id="A0AAU8MZ61"/>
<proteinExistence type="inferred from homology"/>
<accession>A0AAU8MZ61</accession>